<accession>A0A6C0J5X0</accession>
<protein>
    <submittedName>
        <fullName evidence="2">Uncharacterized protein</fullName>
    </submittedName>
</protein>
<evidence type="ECO:0000313" key="2">
    <source>
        <dbReference type="EMBL" id="QHU00161.1"/>
    </source>
</evidence>
<dbReference type="EMBL" id="MN740324">
    <property type="protein sequence ID" value="QHU00161.1"/>
    <property type="molecule type" value="Genomic_DNA"/>
</dbReference>
<evidence type="ECO:0000256" key="1">
    <source>
        <dbReference type="SAM" id="Phobius"/>
    </source>
</evidence>
<dbReference type="AlphaFoldDB" id="A0A6C0J5X0"/>
<proteinExistence type="predicted"/>
<sequence length="88" mass="10199">MFGLNLEMLYKKINSPTGYKFLMLTIIVNLIDRIISTGFISYLELDYYKNEKVFSFIPAPLFLTAVIIIVFIIIDIGLFKILDMIVNK</sequence>
<keyword evidence="1" id="KW-1133">Transmembrane helix</keyword>
<keyword evidence="1" id="KW-0812">Transmembrane</keyword>
<feature type="transmembrane region" description="Helical" evidence="1">
    <location>
        <begin position="55"/>
        <end position="79"/>
    </location>
</feature>
<keyword evidence="1" id="KW-0472">Membrane</keyword>
<name>A0A6C0J5X0_9ZZZZ</name>
<feature type="transmembrane region" description="Helical" evidence="1">
    <location>
        <begin position="21"/>
        <end position="43"/>
    </location>
</feature>
<organism evidence="2">
    <name type="scientific">viral metagenome</name>
    <dbReference type="NCBI Taxonomy" id="1070528"/>
    <lineage>
        <taxon>unclassified sequences</taxon>
        <taxon>metagenomes</taxon>
        <taxon>organismal metagenomes</taxon>
    </lineage>
</organism>
<reference evidence="2" key="1">
    <citation type="journal article" date="2020" name="Nature">
        <title>Giant virus diversity and host interactions through global metagenomics.</title>
        <authorList>
            <person name="Schulz F."/>
            <person name="Roux S."/>
            <person name="Paez-Espino D."/>
            <person name="Jungbluth S."/>
            <person name="Walsh D.A."/>
            <person name="Denef V.J."/>
            <person name="McMahon K.D."/>
            <person name="Konstantinidis K.T."/>
            <person name="Eloe-Fadrosh E.A."/>
            <person name="Kyrpides N.C."/>
            <person name="Woyke T."/>
        </authorList>
    </citation>
    <scope>NUCLEOTIDE SEQUENCE</scope>
    <source>
        <strain evidence="2">GVMAG-M-3300025860-12</strain>
    </source>
</reference>